<evidence type="ECO:0000313" key="3">
    <source>
        <dbReference type="Proteomes" id="UP000763641"/>
    </source>
</evidence>
<organism evidence="2 3">
    <name type="scientific">Sphingomonas longa</name>
    <dbReference type="NCBI Taxonomy" id="2778730"/>
    <lineage>
        <taxon>Bacteria</taxon>
        <taxon>Pseudomonadati</taxon>
        <taxon>Pseudomonadota</taxon>
        <taxon>Alphaproteobacteria</taxon>
        <taxon>Sphingomonadales</taxon>
        <taxon>Sphingomonadaceae</taxon>
        <taxon>Sphingomonas</taxon>
    </lineage>
</organism>
<feature type="region of interest" description="Disordered" evidence="1">
    <location>
        <begin position="85"/>
        <end position="108"/>
    </location>
</feature>
<sequence length="108" mass="11898">MNSVDKQKRLHLDVTNVGLRAQATAVGLVQLCIELHNANILSDLALQRIKDAIADEVSIAAPRRTAIQNFRREIRERLDRLFGGQQPVGSAEALAFGSSPQSEERHEG</sequence>
<evidence type="ECO:0000313" key="2">
    <source>
        <dbReference type="EMBL" id="MBM6578184.1"/>
    </source>
</evidence>
<accession>A0ABS2DB75</accession>
<evidence type="ECO:0000256" key="1">
    <source>
        <dbReference type="SAM" id="MobiDB-lite"/>
    </source>
</evidence>
<dbReference type="RefSeq" id="WP_204200276.1">
    <property type="nucleotide sequence ID" value="NZ_JAFEMC010000006.1"/>
</dbReference>
<gene>
    <name evidence="2" type="ORF">ILT43_17515</name>
</gene>
<keyword evidence="3" id="KW-1185">Reference proteome</keyword>
<dbReference type="EMBL" id="JAFEMC010000006">
    <property type="protein sequence ID" value="MBM6578184.1"/>
    <property type="molecule type" value="Genomic_DNA"/>
</dbReference>
<comment type="caution">
    <text evidence="2">The sequence shown here is derived from an EMBL/GenBank/DDBJ whole genome shotgun (WGS) entry which is preliminary data.</text>
</comment>
<name>A0ABS2DB75_9SPHN</name>
<proteinExistence type="predicted"/>
<dbReference type="Proteomes" id="UP000763641">
    <property type="component" value="Unassembled WGS sequence"/>
</dbReference>
<protein>
    <submittedName>
        <fullName evidence="2">Uncharacterized protein</fullName>
    </submittedName>
</protein>
<reference evidence="2 3" key="1">
    <citation type="submission" date="2020-12" db="EMBL/GenBank/DDBJ databases">
        <title>Sphingomonas sp.</title>
        <authorList>
            <person name="Kim M.K."/>
        </authorList>
    </citation>
    <scope>NUCLEOTIDE SEQUENCE [LARGE SCALE GENOMIC DNA]</scope>
    <source>
        <strain evidence="2 3">BT552</strain>
    </source>
</reference>